<feature type="signal peptide" evidence="6">
    <location>
        <begin position="1"/>
        <end position="37"/>
    </location>
</feature>
<organism evidence="8 9">
    <name type="scientific">Shewanella fodinae</name>
    <dbReference type="NCBI Taxonomy" id="552357"/>
    <lineage>
        <taxon>Bacteria</taxon>
        <taxon>Pseudomonadati</taxon>
        <taxon>Pseudomonadota</taxon>
        <taxon>Gammaproteobacteria</taxon>
        <taxon>Alteromonadales</taxon>
        <taxon>Shewanellaceae</taxon>
        <taxon>Shewanella</taxon>
    </lineage>
</organism>
<dbReference type="AlphaFoldDB" id="A0A4R2F4Z9"/>
<comment type="cofactor">
    <cofactor evidence="1">
        <name>FAD</name>
        <dbReference type="ChEBI" id="CHEBI:57692"/>
    </cofactor>
</comment>
<dbReference type="PRINTS" id="PR00411">
    <property type="entry name" value="PNDRDTASEI"/>
</dbReference>
<dbReference type="SUPFAM" id="SSF51905">
    <property type="entry name" value="FAD/NAD(P)-binding domain"/>
    <property type="match status" value="1"/>
</dbReference>
<keyword evidence="5 6" id="KW-0560">Oxidoreductase</keyword>
<dbReference type="GO" id="GO:0010181">
    <property type="term" value="F:FMN binding"/>
    <property type="evidence" value="ECO:0007669"/>
    <property type="project" value="InterPro"/>
</dbReference>
<protein>
    <submittedName>
        <fullName evidence="8">Flavocytochrome c</fullName>
    </submittedName>
</protein>
<dbReference type="PANTHER" id="PTHR43400:SF7">
    <property type="entry name" value="FAD-DEPENDENT OXIDOREDUCTASE 2 FAD BINDING DOMAIN-CONTAINING PROTEIN"/>
    <property type="match status" value="1"/>
</dbReference>
<evidence type="ECO:0000256" key="4">
    <source>
        <dbReference type="ARBA" id="ARBA00022827"/>
    </source>
</evidence>
<name>A0A4R2F4Z9_9GAMM</name>
<evidence type="ECO:0000256" key="6">
    <source>
        <dbReference type="RuleBase" id="RU366062"/>
    </source>
</evidence>
<proteinExistence type="inferred from homology"/>
<dbReference type="GO" id="GO:0030313">
    <property type="term" value="C:cell envelope"/>
    <property type="evidence" value="ECO:0007669"/>
    <property type="project" value="UniProtKB-SubCell"/>
</dbReference>
<dbReference type="Pfam" id="PF00890">
    <property type="entry name" value="FAD_binding_2"/>
    <property type="match status" value="1"/>
</dbReference>
<keyword evidence="6" id="KW-0732">Signal</keyword>
<evidence type="ECO:0000313" key="9">
    <source>
        <dbReference type="Proteomes" id="UP000294832"/>
    </source>
</evidence>
<evidence type="ECO:0000256" key="2">
    <source>
        <dbReference type="ARBA" id="ARBA00004196"/>
    </source>
</evidence>
<accession>A0A4R2F4Z9</accession>
<dbReference type="InterPro" id="IPR006311">
    <property type="entry name" value="TAT_signal"/>
</dbReference>
<keyword evidence="9" id="KW-1185">Reference proteome</keyword>
<dbReference type="Gene3D" id="3.50.50.60">
    <property type="entry name" value="FAD/NAD(P)-binding domain"/>
    <property type="match status" value="1"/>
</dbReference>
<keyword evidence="3 6" id="KW-0285">Flavoprotein</keyword>
<dbReference type="Proteomes" id="UP000294832">
    <property type="component" value="Unassembled WGS sequence"/>
</dbReference>
<dbReference type="EMBL" id="SLWF01000024">
    <property type="protein sequence ID" value="TCN81405.1"/>
    <property type="molecule type" value="Genomic_DNA"/>
</dbReference>
<dbReference type="Gene3D" id="3.90.700.10">
    <property type="entry name" value="Succinate dehydrogenase/fumarate reductase flavoprotein, catalytic domain"/>
    <property type="match status" value="1"/>
</dbReference>
<comment type="caution">
    <text evidence="8">The sequence shown here is derived from an EMBL/GenBank/DDBJ whole genome shotgun (WGS) entry which is preliminary data.</text>
</comment>
<reference evidence="8 9" key="1">
    <citation type="submission" date="2019-03" db="EMBL/GenBank/DDBJ databases">
        <title>Freshwater and sediment microbial communities from various areas in North America, analyzing microbe dynamics in response to fracking.</title>
        <authorList>
            <person name="Lamendella R."/>
        </authorList>
    </citation>
    <scope>NUCLEOTIDE SEQUENCE [LARGE SCALE GENOMIC DNA]</scope>
    <source>
        <strain evidence="8 9">74A</strain>
    </source>
</reference>
<evidence type="ECO:0000256" key="3">
    <source>
        <dbReference type="ARBA" id="ARBA00022630"/>
    </source>
</evidence>
<evidence type="ECO:0000256" key="5">
    <source>
        <dbReference type="ARBA" id="ARBA00023002"/>
    </source>
</evidence>
<feature type="domain" description="FAD-dependent oxidoreductase 2 FAD-binding" evidence="7">
    <location>
        <begin position="51"/>
        <end position="487"/>
    </location>
</feature>
<dbReference type="PANTHER" id="PTHR43400">
    <property type="entry name" value="FUMARATE REDUCTASE"/>
    <property type="match status" value="1"/>
</dbReference>
<dbReference type="NCBIfam" id="TIGR01813">
    <property type="entry name" value="flavo_cyto_c"/>
    <property type="match status" value="1"/>
</dbReference>
<dbReference type="InterPro" id="IPR003953">
    <property type="entry name" value="FAD-dep_OxRdtase_2_FAD-bd"/>
</dbReference>
<evidence type="ECO:0000256" key="1">
    <source>
        <dbReference type="ARBA" id="ARBA00001974"/>
    </source>
</evidence>
<dbReference type="GO" id="GO:0016491">
    <property type="term" value="F:oxidoreductase activity"/>
    <property type="evidence" value="ECO:0007669"/>
    <property type="project" value="UniProtKB-KW"/>
</dbReference>
<comment type="subcellular location">
    <subcellularLocation>
        <location evidence="2">Cell envelope</location>
    </subcellularLocation>
</comment>
<dbReference type="InterPro" id="IPR050315">
    <property type="entry name" value="FAD-oxidoreductase_2"/>
</dbReference>
<dbReference type="InterPro" id="IPR027477">
    <property type="entry name" value="Succ_DH/fumarate_Rdtase_cat_sf"/>
</dbReference>
<evidence type="ECO:0000259" key="7">
    <source>
        <dbReference type="Pfam" id="PF00890"/>
    </source>
</evidence>
<feature type="chain" id="PRO_5022264563" evidence="6">
    <location>
        <begin position="38"/>
        <end position="507"/>
    </location>
</feature>
<evidence type="ECO:0000313" key="8">
    <source>
        <dbReference type="EMBL" id="TCN81405.1"/>
    </source>
</evidence>
<comment type="similarity">
    <text evidence="6">Belongs to the FAD-dependent oxidoreductase 2 family. FRD/SDH subfamily.</text>
</comment>
<dbReference type="PROSITE" id="PS51318">
    <property type="entry name" value="TAT"/>
    <property type="match status" value="1"/>
</dbReference>
<dbReference type="InterPro" id="IPR036188">
    <property type="entry name" value="FAD/NAD-bd_sf"/>
</dbReference>
<dbReference type="PRINTS" id="PR00368">
    <property type="entry name" value="FADPNR"/>
</dbReference>
<gene>
    <name evidence="8" type="ORF">EDC91_12459</name>
</gene>
<dbReference type="InterPro" id="IPR010960">
    <property type="entry name" value="Flavocytochrome_c"/>
</dbReference>
<dbReference type="SUPFAM" id="SSF56425">
    <property type="entry name" value="Succinate dehydrogenase/fumarate reductase flavoprotein, catalytic domain"/>
    <property type="match status" value="1"/>
</dbReference>
<keyword evidence="4 6" id="KW-0274">FAD</keyword>
<sequence>MIYYLEQLFRRHFLKFSGAATATSGLLLAGLSTEAAAQNVSVPKHWDETFDVVVIGSGFAGLSAAIEARKAGANVIVLEKMPVPGGNSTINGGGMAAVGSDVQKAHGVKDSVDLMVADMYKAGLGLNYPQQARMVAEKSNEAFEWCRDYLGVKFKDTLAHFGGHAVPRTHTTTIQSGSGIVQPMLQKCDELGVQLQKKVYVKRLIVDGERVVGLEVLPNYRQGKEDASNTKFIKANKGVVMAAGGFAADVLYRTTQDPRLTAELDTTNHKGATAECLKELIRVGGNPVQLSWIQLGPWASPDEKGFGLAPIFAGYAAYPNGIMVDPQTGKRFVNELADRKIRADAIIKTGHPAIGICDEVGMQPAKHVMDKLLERGVVHKFDTLNELAAFYKIPEAELLAQAERYNRFVAQGKDSEFSKPFDMGQKTLGQAPFYGVRFWPKAHHTMGGIEIDTQARVVNIETRKPIPGLYAAGEITGGTHGACRLGTVAIPDCIVFGRIAGQQVVKA</sequence>